<keyword evidence="2" id="KW-1185">Reference proteome</keyword>
<dbReference type="AlphaFoldDB" id="A0A3D8Q500"/>
<accession>A0A3D8Q500</accession>
<dbReference type="Pfam" id="PF11951">
    <property type="entry name" value="Fungal_trans_2"/>
    <property type="match status" value="1"/>
</dbReference>
<sequence length="338" mass="38510">MENPASQSCGLSQFLVFQGPPQIPRQVSIINKKNAMQLEMMDQWVASTHASLSFQSTRPIWQCEVPRLALEHDYLMYSILAATRFHVQDLRPDEPDIEHKITVYHTKAIQGFRRALSNINQNNFQALLVTSLLIMLLATTRKNDKSSEDGLLVSQWLGLGSGIQSLFQIVGWQAINESPISVIFDFYQGSRVESVPPTLPKNLQQMMNIEMTDPDWPHFEALDEAMGLLGRLYTHLEQEGTASMSLQAEIWSWAIQVNPKFCQLVKELRPRALTILAHYLPFLQFTGSLWTKDIGLKDIPTIIKLVGPEWRPLLEVPRLLVEMTDRDVAVRLILAQLH</sequence>
<organism evidence="1 2">
    <name type="scientific">Coleophoma crateriformis</name>
    <dbReference type="NCBI Taxonomy" id="565419"/>
    <lineage>
        <taxon>Eukaryota</taxon>
        <taxon>Fungi</taxon>
        <taxon>Dikarya</taxon>
        <taxon>Ascomycota</taxon>
        <taxon>Pezizomycotina</taxon>
        <taxon>Leotiomycetes</taxon>
        <taxon>Helotiales</taxon>
        <taxon>Dermateaceae</taxon>
        <taxon>Coleophoma</taxon>
    </lineage>
</organism>
<evidence type="ECO:0000313" key="2">
    <source>
        <dbReference type="Proteomes" id="UP000256328"/>
    </source>
</evidence>
<dbReference type="InterPro" id="IPR021858">
    <property type="entry name" value="Fun_TF"/>
</dbReference>
<dbReference type="EMBL" id="PDLN01000024">
    <property type="protein sequence ID" value="RDW56899.1"/>
    <property type="molecule type" value="Genomic_DNA"/>
</dbReference>
<dbReference type="OrthoDB" id="3546279at2759"/>
<reference evidence="1 2" key="1">
    <citation type="journal article" date="2018" name="IMA Fungus">
        <title>IMA Genome-F 9: Draft genome sequence of Annulohypoxylon stygium, Aspergillus mulundensis, Berkeleyomyces basicola (syn. Thielaviopsis basicola), Ceratocystis smalleyi, two Cercospora beticola strains, Coleophoma cylindrospora, Fusarium fracticaudum, Phialophora cf. hyalina, and Morchella septimelata.</title>
        <authorList>
            <person name="Wingfield B.D."/>
            <person name="Bills G.F."/>
            <person name="Dong Y."/>
            <person name="Huang W."/>
            <person name="Nel W.J."/>
            <person name="Swalarsk-Parry B.S."/>
            <person name="Vaghefi N."/>
            <person name="Wilken P.M."/>
            <person name="An Z."/>
            <person name="de Beer Z.W."/>
            <person name="De Vos L."/>
            <person name="Chen L."/>
            <person name="Duong T.A."/>
            <person name="Gao Y."/>
            <person name="Hammerbacher A."/>
            <person name="Kikkert J.R."/>
            <person name="Li Y."/>
            <person name="Li H."/>
            <person name="Li K."/>
            <person name="Li Q."/>
            <person name="Liu X."/>
            <person name="Ma X."/>
            <person name="Naidoo K."/>
            <person name="Pethybridge S.J."/>
            <person name="Sun J."/>
            <person name="Steenkamp E.T."/>
            <person name="van der Nest M.A."/>
            <person name="van Wyk S."/>
            <person name="Wingfield M.J."/>
            <person name="Xiong C."/>
            <person name="Yue Q."/>
            <person name="Zhang X."/>
        </authorList>
    </citation>
    <scope>NUCLEOTIDE SEQUENCE [LARGE SCALE GENOMIC DNA]</scope>
    <source>
        <strain evidence="1 2">BP5796</strain>
    </source>
</reference>
<evidence type="ECO:0000313" key="1">
    <source>
        <dbReference type="EMBL" id="RDW56899.1"/>
    </source>
</evidence>
<gene>
    <name evidence="1" type="ORF">BP5796_12966</name>
</gene>
<protein>
    <submittedName>
        <fullName evidence="1">Uncharacterized protein</fullName>
    </submittedName>
</protein>
<dbReference type="PANTHER" id="PTHR47784:SF5">
    <property type="entry name" value="STEROL UPTAKE CONTROL PROTEIN 2"/>
    <property type="match status" value="1"/>
</dbReference>
<comment type="caution">
    <text evidence="1">The sequence shown here is derived from an EMBL/GenBank/DDBJ whole genome shotgun (WGS) entry which is preliminary data.</text>
</comment>
<dbReference type="Proteomes" id="UP000256328">
    <property type="component" value="Unassembled WGS sequence"/>
</dbReference>
<dbReference type="GO" id="GO:0001228">
    <property type="term" value="F:DNA-binding transcription activator activity, RNA polymerase II-specific"/>
    <property type="evidence" value="ECO:0007669"/>
    <property type="project" value="TreeGrafter"/>
</dbReference>
<dbReference type="PANTHER" id="PTHR47784">
    <property type="entry name" value="STEROL UPTAKE CONTROL PROTEIN 2"/>
    <property type="match status" value="1"/>
</dbReference>
<proteinExistence type="predicted"/>
<name>A0A3D8Q500_9HELO</name>
<dbReference type="InterPro" id="IPR053157">
    <property type="entry name" value="Sterol_Uptake_Regulator"/>
</dbReference>